<sequence length="424" mass="45782">MIHKRGAPRSHVTMALTSFQKLAIAALLLALVVTVVTVSYLSTSSPLLSKTGPEGGVGDGAGGPGESDEETEWPGESDGETEGPGESGGEMEGPRESDGETEGPKDSDNEVAPNESGHGGASTSGGSYSAGGPAVARQARLKHHVQKQILYMLRGQEQEYFNEASEYAMQQVVSRADEVIQLLWEDTSVMRQMAATGDSIAGHVMTSVNMKSLRQENPGYLETIGKKLREHIEELDKFALASMIGSGRYGEIDDPETELMMYLKKRVRRTLESFAKLYKQPQGVLRFGLVSAVYDLSAGLSSSERISLGQGAEDIRLCDEGDDGSEGAVNLFFRKGNKQEEVVVQAENRTRWELALLPQASYGDGTQIILSSAESDVDGSYLSLPAWGRTTFKFRGFPTSGNHIDRVLFNVVVVAKDSSPPLSH</sequence>
<feature type="compositionally biased region" description="Acidic residues" evidence="1">
    <location>
        <begin position="66"/>
        <end position="83"/>
    </location>
</feature>
<feature type="compositionally biased region" description="Gly residues" evidence="1">
    <location>
        <begin position="53"/>
        <end position="65"/>
    </location>
</feature>
<evidence type="ECO:0000313" key="2">
    <source>
        <dbReference type="EMBL" id="BDT63127.1"/>
    </source>
</evidence>
<name>A0A9C7EZ54_9VIRU</name>
<dbReference type="EMBL" id="LC738881">
    <property type="protein sequence ID" value="BDT63127.1"/>
    <property type="molecule type" value="Genomic_DNA"/>
</dbReference>
<accession>A0A9C7EZ54</accession>
<protein>
    <submittedName>
        <fullName evidence="2">Uncharacterized protein</fullName>
    </submittedName>
</protein>
<evidence type="ECO:0000256" key="1">
    <source>
        <dbReference type="SAM" id="MobiDB-lite"/>
    </source>
</evidence>
<feature type="region of interest" description="Disordered" evidence="1">
    <location>
        <begin position="45"/>
        <end position="135"/>
    </location>
</feature>
<reference evidence="2" key="1">
    <citation type="submission" date="2022-10" db="EMBL/GenBank/DDBJ databases">
        <title>Genome sequences of endogenous nimaviruses in decapod crustaceans.</title>
        <authorList>
            <person name="Kawato S."/>
            <person name="Nozaki R."/>
            <person name="Kondo H."/>
            <person name="Hirono I."/>
        </authorList>
    </citation>
    <scope>NUCLEOTIDE SEQUENCE</scope>
    <source>
        <strain evidence="2">Fukuoka2019</strain>
    </source>
</reference>
<feature type="compositionally biased region" description="Basic and acidic residues" evidence="1">
    <location>
        <begin position="92"/>
        <end position="108"/>
    </location>
</feature>
<organism evidence="2">
    <name type="scientific">Sicyonia whispovirus</name>
    <dbReference type="NCBI Taxonomy" id="2984283"/>
    <lineage>
        <taxon>Viruses</taxon>
        <taxon>Viruses incertae sedis</taxon>
        <taxon>Naldaviricetes</taxon>
        <taxon>Nimaviridae</taxon>
        <taxon>Whispovirus</taxon>
    </lineage>
</organism>
<proteinExistence type="predicted"/>
<feature type="compositionally biased region" description="Low complexity" evidence="1">
    <location>
        <begin position="124"/>
        <end position="135"/>
    </location>
</feature>